<sequence>MSVITIDFVTALPTTSKRTMILPRYNRLRKSPNDPLPQQHQEPEPPEDINGEPEWEVDMVLASRVTGKAKKLQYQVSWKGCDPDDQWYLAENFKNAAIALEAFHLNTQRPQDRQSTCEIGSEQQQKTGTRRIGTMTTWQNMWE</sequence>
<dbReference type="STRING" id="644352.J3PJW8"/>
<evidence type="ECO:0000313" key="4">
    <source>
        <dbReference type="EnsemblFungi" id="EJT68619"/>
    </source>
</evidence>
<dbReference type="HOGENOM" id="CLU_1806293_0_0_1"/>
<gene>
    <name evidence="4" type="primary">20354267</name>
    <name evidence="3" type="ORF">GGTG_13809</name>
</gene>
<dbReference type="eggNOG" id="ENOG502RUEV">
    <property type="taxonomic scope" value="Eukaryota"/>
</dbReference>
<reference evidence="5" key="1">
    <citation type="submission" date="2010-07" db="EMBL/GenBank/DDBJ databases">
        <title>The genome sequence of Gaeumannomyces graminis var. tritici strain R3-111a-1.</title>
        <authorList>
            <consortium name="The Broad Institute Genome Sequencing Platform"/>
            <person name="Ma L.-J."/>
            <person name="Dead R."/>
            <person name="Young S."/>
            <person name="Zeng Q."/>
            <person name="Koehrsen M."/>
            <person name="Alvarado L."/>
            <person name="Berlin A."/>
            <person name="Chapman S.B."/>
            <person name="Chen Z."/>
            <person name="Freedman E."/>
            <person name="Gellesch M."/>
            <person name="Goldberg J."/>
            <person name="Griggs A."/>
            <person name="Gujja S."/>
            <person name="Heilman E.R."/>
            <person name="Heiman D."/>
            <person name="Hepburn T."/>
            <person name="Howarth C."/>
            <person name="Jen D."/>
            <person name="Larson L."/>
            <person name="Mehta T."/>
            <person name="Neiman D."/>
            <person name="Pearson M."/>
            <person name="Roberts A."/>
            <person name="Saif S."/>
            <person name="Shea T."/>
            <person name="Shenoy N."/>
            <person name="Sisk P."/>
            <person name="Stolte C."/>
            <person name="Sykes S."/>
            <person name="Walk T."/>
            <person name="White J."/>
            <person name="Yandava C."/>
            <person name="Haas B."/>
            <person name="Nusbaum C."/>
            <person name="Birren B."/>
        </authorList>
    </citation>
    <scope>NUCLEOTIDE SEQUENCE [LARGE SCALE GENOMIC DNA]</scope>
    <source>
        <strain evidence="5">R3-111a-1</strain>
    </source>
</reference>
<dbReference type="CDD" id="cd00024">
    <property type="entry name" value="CD_CSD"/>
    <property type="match status" value="1"/>
</dbReference>
<dbReference type="RefSeq" id="XP_009229994.1">
    <property type="nucleotide sequence ID" value="XM_009231730.1"/>
</dbReference>
<dbReference type="Proteomes" id="UP000006039">
    <property type="component" value="Unassembled WGS sequence"/>
</dbReference>
<dbReference type="VEuPathDB" id="FungiDB:GGTG_13809"/>
<dbReference type="EnsemblFungi" id="EJT68619">
    <property type="protein sequence ID" value="EJT68619"/>
    <property type="gene ID" value="GGTG_13809"/>
</dbReference>
<proteinExistence type="predicted"/>
<name>J3PJW8_GAET3</name>
<dbReference type="OrthoDB" id="5242881at2759"/>
<reference evidence="3" key="2">
    <citation type="submission" date="2010-07" db="EMBL/GenBank/DDBJ databases">
        <authorList>
            <consortium name="The Broad Institute Genome Sequencing Platform"/>
            <consortium name="Broad Institute Genome Sequencing Center for Infectious Disease"/>
            <person name="Ma L.-J."/>
            <person name="Dead R."/>
            <person name="Young S."/>
            <person name="Zeng Q."/>
            <person name="Koehrsen M."/>
            <person name="Alvarado L."/>
            <person name="Berlin A."/>
            <person name="Chapman S.B."/>
            <person name="Chen Z."/>
            <person name="Freedman E."/>
            <person name="Gellesch M."/>
            <person name="Goldberg J."/>
            <person name="Griggs A."/>
            <person name="Gujja S."/>
            <person name="Heilman E.R."/>
            <person name="Heiman D."/>
            <person name="Hepburn T."/>
            <person name="Howarth C."/>
            <person name="Jen D."/>
            <person name="Larson L."/>
            <person name="Mehta T."/>
            <person name="Neiman D."/>
            <person name="Pearson M."/>
            <person name="Roberts A."/>
            <person name="Saif S."/>
            <person name="Shea T."/>
            <person name="Shenoy N."/>
            <person name="Sisk P."/>
            <person name="Stolte C."/>
            <person name="Sykes S."/>
            <person name="Walk T."/>
            <person name="White J."/>
            <person name="Yandava C."/>
            <person name="Haas B."/>
            <person name="Nusbaum C."/>
            <person name="Birren B."/>
        </authorList>
    </citation>
    <scope>NUCLEOTIDE SEQUENCE</scope>
    <source>
        <strain evidence="3">R3-111a-1</strain>
    </source>
</reference>
<dbReference type="InterPro" id="IPR016197">
    <property type="entry name" value="Chromo-like_dom_sf"/>
</dbReference>
<accession>J3PJW8</accession>
<reference evidence="4" key="5">
    <citation type="submission" date="2018-04" db="UniProtKB">
        <authorList>
            <consortium name="EnsemblFungi"/>
        </authorList>
    </citation>
    <scope>IDENTIFICATION</scope>
    <source>
        <strain evidence="4">R3-111a-1</strain>
    </source>
</reference>
<dbReference type="EMBL" id="GL385450">
    <property type="protein sequence ID" value="EJT68619.1"/>
    <property type="molecule type" value="Genomic_DNA"/>
</dbReference>
<dbReference type="Gene3D" id="2.40.50.40">
    <property type="match status" value="1"/>
</dbReference>
<evidence type="ECO:0000313" key="5">
    <source>
        <dbReference type="Proteomes" id="UP000006039"/>
    </source>
</evidence>
<feature type="compositionally biased region" description="Polar residues" evidence="2">
    <location>
        <begin position="111"/>
        <end position="127"/>
    </location>
</feature>
<reference evidence="3" key="3">
    <citation type="submission" date="2010-09" db="EMBL/GenBank/DDBJ databases">
        <title>Annotation of Gaeumannomyces graminis var. tritici R3-111a-1.</title>
        <authorList>
            <consortium name="The Broad Institute Genome Sequencing Platform"/>
            <person name="Ma L.-J."/>
            <person name="Dead R."/>
            <person name="Young S.K."/>
            <person name="Zeng Q."/>
            <person name="Gargeya S."/>
            <person name="Fitzgerald M."/>
            <person name="Haas B."/>
            <person name="Abouelleil A."/>
            <person name="Alvarado L."/>
            <person name="Arachchi H.M."/>
            <person name="Berlin A."/>
            <person name="Brown A."/>
            <person name="Chapman S.B."/>
            <person name="Chen Z."/>
            <person name="Dunbar C."/>
            <person name="Freedman E."/>
            <person name="Gearin G."/>
            <person name="Gellesch M."/>
            <person name="Goldberg J."/>
            <person name="Griggs A."/>
            <person name="Gujja S."/>
            <person name="Heiman D."/>
            <person name="Howarth C."/>
            <person name="Larson L."/>
            <person name="Lui A."/>
            <person name="MacDonald P.J.P."/>
            <person name="Mehta T."/>
            <person name="Montmayeur A."/>
            <person name="Murphy C."/>
            <person name="Neiman D."/>
            <person name="Pearson M."/>
            <person name="Priest M."/>
            <person name="Roberts A."/>
            <person name="Saif S."/>
            <person name="Shea T."/>
            <person name="Shenoy N."/>
            <person name="Sisk P."/>
            <person name="Stolte C."/>
            <person name="Sykes S."/>
            <person name="Yandava C."/>
            <person name="Wortman J."/>
            <person name="Nusbaum C."/>
            <person name="Birren B."/>
        </authorList>
    </citation>
    <scope>NUCLEOTIDE SEQUENCE</scope>
    <source>
        <strain evidence="3">R3-111a-1</strain>
    </source>
</reference>
<evidence type="ECO:0000313" key="3">
    <source>
        <dbReference type="EMBL" id="EJT68619.1"/>
    </source>
</evidence>
<feature type="region of interest" description="Disordered" evidence="2">
    <location>
        <begin position="27"/>
        <end position="52"/>
    </location>
</feature>
<evidence type="ECO:0000256" key="2">
    <source>
        <dbReference type="SAM" id="MobiDB-lite"/>
    </source>
</evidence>
<organism evidence="3">
    <name type="scientific">Gaeumannomyces tritici (strain R3-111a-1)</name>
    <name type="common">Wheat and barley take-all root rot fungus</name>
    <name type="synonym">Gaeumannomyces graminis var. tritici</name>
    <dbReference type="NCBI Taxonomy" id="644352"/>
    <lineage>
        <taxon>Eukaryota</taxon>
        <taxon>Fungi</taxon>
        <taxon>Dikarya</taxon>
        <taxon>Ascomycota</taxon>
        <taxon>Pezizomycotina</taxon>
        <taxon>Sordariomycetes</taxon>
        <taxon>Sordariomycetidae</taxon>
        <taxon>Magnaporthales</taxon>
        <taxon>Magnaporthaceae</taxon>
        <taxon>Gaeumannomyces</taxon>
    </lineage>
</organism>
<dbReference type="AlphaFoldDB" id="J3PJW8"/>
<comment type="subunit">
    <text evidence="1">Component of the NuA4 histone acetyltransferase complex.</text>
</comment>
<evidence type="ECO:0000256" key="1">
    <source>
        <dbReference type="ARBA" id="ARBA00011353"/>
    </source>
</evidence>
<evidence type="ECO:0008006" key="6">
    <source>
        <dbReference type="Google" id="ProtNLM"/>
    </source>
</evidence>
<reference evidence="4" key="4">
    <citation type="journal article" date="2015" name="G3 (Bethesda)">
        <title>Genome sequences of three phytopathogenic species of the Magnaporthaceae family of fungi.</title>
        <authorList>
            <person name="Okagaki L.H."/>
            <person name="Nunes C.C."/>
            <person name="Sailsbery J."/>
            <person name="Clay B."/>
            <person name="Brown D."/>
            <person name="John T."/>
            <person name="Oh Y."/>
            <person name="Young N."/>
            <person name="Fitzgerald M."/>
            <person name="Haas B.J."/>
            <person name="Zeng Q."/>
            <person name="Young S."/>
            <person name="Adiconis X."/>
            <person name="Fan L."/>
            <person name="Levin J.Z."/>
            <person name="Mitchell T.K."/>
            <person name="Okubara P.A."/>
            <person name="Farman M.L."/>
            <person name="Kohn L.M."/>
            <person name="Birren B."/>
            <person name="Ma L.-J."/>
            <person name="Dean R.A."/>
        </authorList>
    </citation>
    <scope>NUCLEOTIDE SEQUENCE</scope>
    <source>
        <strain evidence="4">R3-111a-1</strain>
    </source>
</reference>
<keyword evidence="5" id="KW-1185">Reference proteome</keyword>
<dbReference type="GeneID" id="20354267"/>
<dbReference type="SUPFAM" id="SSF54160">
    <property type="entry name" value="Chromo domain-like"/>
    <property type="match status" value="1"/>
</dbReference>
<feature type="region of interest" description="Disordered" evidence="2">
    <location>
        <begin position="111"/>
        <end position="130"/>
    </location>
</feature>
<protein>
    <recommendedName>
        <fullName evidence="6">Chromo domain-containing protein</fullName>
    </recommendedName>
</protein>